<protein>
    <submittedName>
        <fullName evidence="1">Uncharacterized protein</fullName>
    </submittedName>
</protein>
<dbReference type="AlphaFoldDB" id="A0A166MTN5"/>
<reference evidence="1 2" key="1">
    <citation type="journal article" date="2016" name="Mol. Biol. Evol.">
        <title>Comparative Genomics of Early-Diverging Mushroom-Forming Fungi Provides Insights into the Origins of Lignocellulose Decay Capabilities.</title>
        <authorList>
            <person name="Nagy L.G."/>
            <person name="Riley R."/>
            <person name="Tritt A."/>
            <person name="Adam C."/>
            <person name="Daum C."/>
            <person name="Floudas D."/>
            <person name="Sun H."/>
            <person name="Yadav J.S."/>
            <person name="Pangilinan J."/>
            <person name="Larsson K.H."/>
            <person name="Matsuura K."/>
            <person name="Barry K."/>
            <person name="Labutti K."/>
            <person name="Kuo R."/>
            <person name="Ohm R.A."/>
            <person name="Bhattacharya S.S."/>
            <person name="Shirouzu T."/>
            <person name="Yoshinaga Y."/>
            <person name="Martin F.M."/>
            <person name="Grigoriev I.V."/>
            <person name="Hibbett D.S."/>
        </authorList>
    </citation>
    <scope>NUCLEOTIDE SEQUENCE [LARGE SCALE GENOMIC DNA]</scope>
    <source>
        <strain evidence="1 2">CBS 109695</strain>
    </source>
</reference>
<accession>A0A166MTN5</accession>
<dbReference type="EMBL" id="KV417527">
    <property type="protein sequence ID" value="KZP24305.1"/>
    <property type="molecule type" value="Genomic_DNA"/>
</dbReference>
<proteinExistence type="predicted"/>
<feature type="non-terminal residue" evidence="1">
    <location>
        <position position="82"/>
    </location>
</feature>
<evidence type="ECO:0000313" key="1">
    <source>
        <dbReference type="EMBL" id="KZP24305.1"/>
    </source>
</evidence>
<keyword evidence="2" id="KW-1185">Reference proteome</keyword>
<sequence>MSVASSNSKSSQAEELLEWLANGDGCAKLAMLDGCGLTRALFPAFAHFLSALPALEHLRLAFLEDISDGDLEAASIHLQASL</sequence>
<gene>
    <name evidence="1" type="ORF">FIBSPDRAFT_857404</name>
</gene>
<name>A0A166MTN5_9AGAM</name>
<organism evidence="1 2">
    <name type="scientific">Athelia psychrophila</name>
    <dbReference type="NCBI Taxonomy" id="1759441"/>
    <lineage>
        <taxon>Eukaryota</taxon>
        <taxon>Fungi</taxon>
        <taxon>Dikarya</taxon>
        <taxon>Basidiomycota</taxon>
        <taxon>Agaricomycotina</taxon>
        <taxon>Agaricomycetes</taxon>
        <taxon>Agaricomycetidae</taxon>
        <taxon>Atheliales</taxon>
        <taxon>Atheliaceae</taxon>
        <taxon>Athelia</taxon>
    </lineage>
</organism>
<evidence type="ECO:0000313" key="2">
    <source>
        <dbReference type="Proteomes" id="UP000076532"/>
    </source>
</evidence>
<dbReference type="Proteomes" id="UP000076532">
    <property type="component" value="Unassembled WGS sequence"/>
</dbReference>